<dbReference type="EMBL" id="BAAAFR010000001">
    <property type="protein sequence ID" value="GAA0308477.1"/>
    <property type="molecule type" value="Genomic_DNA"/>
</dbReference>
<evidence type="ECO:0000313" key="3">
    <source>
        <dbReference type="EMBL" id="GAA0308477.1"/>
    </source>
</evidence>
<accession>A0ABN0VK78</accession>
<feature type="domain" description="Beta-lactamase-related" evidence="2">
    <location>
        <begin position="108"/>
        <end position="382"/>
    </location>
</feature>
<protein>
    <recommendedName>
        <fullName evidence="2">Beta-lactamase-related domain-containing protein</fullName>
    </recommendedName>
</protein>
<dbReference type="Pfam" id="PF00144">
    <property type="entry name" value="Beta-lactamase"/>
    <property type="match status" value="1"/>
</dbReference>
<keyword evidence="1" id="KW-0812">Transmembrane</keyword>
<name>A0ABN0VK78_9GAMM</name>
<feature type="transmembrane region" description="Helical" evidence="1">
    <location>
        <begin position="12"/>
        <end position="30"/>
    </location>
</feature>
<comment type="caution">
    <text evidence="3">The sequence shown here is derived from an EMBL/GenBank/DDBJ whole genome shotgun (WGS) entry which is preliminary data.</text>
</comment>
<dbReference type="PANTHER" id="PTHR46825:SF9">
    <property type="entry name" value="BETA-LACTAMASE-RELATED DOMAIN-CONTAINING PROTEIN"/>
    <property type="match status" value="1"/>
</dbReference>
<reference evidence="3 4" key="1">
    <citation type="journal article" date="2019" name="Int. J. Syst. Evol. Microbiol.">
        <title>The Global Catalogue of Microorganisms (GCM) 10K type strain sequencing project: providing services to taxonomists for standard genome sequencing and annotation.</title>
        <authorList>
            <consortium name="The Broad Institute Genomics Platform"/>
            <consortium name="The Broad Institute Genome Sequencing Center for Infectious Disease"/>
            <person name="Wu L."/>
            <person name="Ma J."/>
        </authorList>
    </citation>
    <scope>NUCLEOTIDE SEQUENCE [LARGE SCALE GENOMIC DNA]</scope>
    <source>
        <strain evidence="3 4">JCM 16343</strain>
    </source>
</reference>
<keyword evidence="4" id="KW-1185">Reference proteome</keyword>
<dbReference type="SUPFAM" id="SSF56601">
    <property type="entry name" value="beta-lactamase/transpeptidase-like"/>
    <property type="match status" value="1"/>
</dbReference>
<dbReference type="InterPro" id="IPR012338">
    <property type="entry name" value="Beta-lactam/transpept-like"/>
</dbReference>
<keyword evidence="1" id="KW-0472">Membrane</keyword>
<evidence type="ECO:0000259" key="2">
    <source>
        <dbReference type="Pfam" id="PF00144"/>
    </source>
</evidence>
<sequence>MITGKKNYLYNTIQVMILSILALVFVYLYVNTQARNQLWQQTYPIRAELSAKNISCSKDSPSWMKNVLIDQTKNNNAPANQIAFIDTKGKLYHCENGYVGQYPVVSDAVNDNTRFRYASITKLWTADAILDLVKQNKLSLDTKLSDVLTEIEKPQDTRISSITIRQLLTHRAGFDRYSIAGNDMFGIGKDICPNHLDELNTIELNFEPDSKTSYSNLGYCLLGAVISRVSNKPYNQIIADNYYFNDTTLKFVSDQRMTNEVDYNYVETGLTGHADIYTAFNYDDLVSVAGLSGNAIDLAREVHMMASKPAPNILTIDTASNCNLKQFSECYGYAMQPYQSQKNMPKTYYRSGNLLGLSSWVAVSDNGSVVALLSNGTPNDVKNDGNQLQEKLYGFMNP</sequence>
<gene>
    <name evidence="3" type="ORF">GCM10009129_01980</name>
</gene>
<dbReference type="PANTHER" id="PTHR46825">
    <property type="entry name" value="D-ALANYL-D-ALANINE-CARBOXYPEPTIDASE/ENDOPEPTIDASE AMPH"/>
    <property type="match status" value="1"/>
</dbReference>
<dbReference type="Gene3D" id="3.40.710.10">
    <property type="entry name" value="DD-peptidase/beta-lactamase superfamily"/>
    <property type="match status" value="1"/>
</dbReference>
<proteinExistence type="predicted"/>
<dbReference type="InterPro" id="IPR050491">
    <property type="entry name" value="AmpC-like"/>
</dbReference>
<evidence type="ECO:0000256" key="1">
    <source>
        <dbReference type="SAM" id="Phobius"/>
    </source>
</evidence>
<dbReference type="InterPro" id="IPR001466">
    <property type="entry name" value="Beta-lactam-related"/>
</dbReference>
<dbReference type="RefSeq" id="WP_201504252.1">
    <property type="nucleotide sequence ID" value="NZ_BAAAFR010000001.1"/>
</dbReference>
<keyword evidence="1" id="KW-1133">Transmembrane helix</keyword>
<evidence type="ECO:0000313" key="4">
    <source>
        <dbReference type="Proteomes" id="UP001501787"/>
    </source>
</evidence>
<organism evidence="3 4">
    <name type="scientific">Psychrobacter aestuarii</name>
    <dbReference type="NCBI Taxonomy" id="556327"/>
    <lineage>
        <taxon>Bacteria</taxon>
        <taxon>Pseudomonadati</taxon>
        <taxon>Pseudomonadota</taxon>
        <taxon>Gammaproteobacteria</taxon>
        <taxon>Moraxellales</taxon>
        <taxon>Moraxellaceae</taxon>
        <taxon>Psychrobacter</taxon>
    </lineage>
</organism>
<dbReference type="Proteomes" id="UP001501787">
    <property type="component" value="Unassembled WGS sequence"/>
</dbReference>